<keyword evidence="1" id="KW-1133">Transmembrane helix</keyword>
<feature type="transmembrane region" description="Helical" evidence="1">
    <location>
        <begin position="175"/>
        <end position="195"/>
    </location>
</feature>
<accession>A0A7S7RNS5</accession>
<organism evidence="2 3">
    <name type="scientific">Candidatus Sulfurimonas baltica</name>
    <dbReference type="NCBI Taxonomy" id="2740404"/>
    <lineage>
        <taxon>Bacteria</taxon>
        <taxon>Pseudomonadati</taxon>
        <taxon>Campylobacterota</taxon>
        <taxon>Epsilonproteobacteria</taxon>
        <taxon>Campylobacterales</taxon>
        <taxon>Sulfurimonadaceae</taxon>
        <taxon>Sulfurimonas</taxon>
    </lineage>
</organism>
<dbReference type="EMBL" id="CP054492">
    <property type="protein sequence ID" value="QOY52841.1"/>
    <property type="molecule type" value="Genomic_DNA"/>
</dbReference>
<keyword evidence="1" id="KW-0812">Transmembrane</keyword>
<keyword evidence="3" id="KW-1185">Reference proteome</keyword>
<protein>
    <submittedName>
        <fullName evidence="2">Uncharacterized protein</fullName>
    </submittedName>
</protein>
<proteinExistence type="predicted"/>
<evidence type="ECO:0000256" key="1">
    <source>
        <dbReference type="SAM" id="Phobius"/>
    </source>
</evidence>
<evidence type="ECO:0000313" key="3">
    <source>
        <dbReference type="Proteomes" id="UP000593994"/>
    </source>
</evidence>
<sequence>MIFNKKYRTIFLDSNSNVISIDAKVNIILSPSLYWVKKITLPVKSIRDVKKLLPSIFEETLPDGKYSYSAYRSSKESEFFIFAYEDKKILDEIAKKNIAISDVANVYFAQSELLSINGAVKINESQSIYIKDDILILVPCCWVEEKGELDLNSVDLSKHKVVLQQFGHIVDIKNFYNIGAVLVVLILIVFSELFITAQKADNILELKDELFAKNGLQPTMLQNKSMLKKYNKIHIQQTNIRKYISSFLSLKLKQSEHIELISLREKVMVVDFSGTNKNAFSHITSALKAKNVMFKSTYNNGVLHLEIAL</sequence>
<dbReference type="AlphaFoldDB" id="A0A7S7RNS5"/>
<evidence type="ECO:0000313" key="2">
    <source>
        <dbReference type="EMBL" id="QOY52841.1"/>
    </source>
</evidence>
<gene>
    <name evidence="2" type="ORF">HUE88_03905</name>
</gene>
<name>A0A7S7RNS5_9BACT</name>
<dbReference type="RefSeq" id="WP_194371271.1">
    <property type="nucleotide sequence ID" value="NZ_CP054492.1"/>
</dbReference>
<dbReference type="Proteomes" id="UP000593994">
    <property type="component" value="Chromosome"/>
</dbReference>
<keyword evidence="1" id="KW-0472">Membrane</keyword>
<dbReference type="KEGG" id="sbal:HUE88_03905"/>
<reference evidence="2 3" key="1">
    <citation type="submission" date="2020-05" db="EMBL/GenBank/DDBJ databases">
        <title>Sulfurimonas marisnigri, sp. nov., and Sulfurimonas baltica, sp. nov., manganese oxide reducing chemolithoautotrophs of the class Epsilonproteobacteria isolated from the pelagic redoxclines of the Black and Baltic Seas and emended description of the genus Sulfurimonas.</title>
        <authorList>
            <person name="Henkel J.V."/>
            <person name="Laudan C."/>
            <person name="Werner J."/>
            <person name="Neu T."/>
            <person name="Plewe S."/>
            <person name="Sproer C."/>
            <person name="Bunk B."/>
            <person name="Schulz-Vogt H.N."/>
        </authorList>
    </citation>
    <scope>NUCLEOTIDE SEQUENCE [LARGE SCALE GENOMIC DNA]</scope>
    <source>
        <strain evidence="2 3">GD2</strain>
    </source>
</reference>